<dbReference type="AlphaFoldDB" id="A0A9P1BUS6"/>
<reference evidence="4" key="2">
    <citation type="submission" date="2024-04" db="EMBL/GenBank/DDBJ databases">
        <authorList>
            <person name="Chen Y."/>
            <person name="Shah S."/>
            <person name="Dougan E. K."/>
            <person name="Thang M."/>
            <person name="Chan C."/>
        </authorList>
    </citation>
    <scope>NUCLEOTIDE SEQUENCE [LARGE SCALE GENOMIC DNA]</scope>
</reference>
<dbReference type="SMART" id="SM00516">
    <property type="entry name" value="SEC14"/>
    <property type="match status" value="1"/>
</dbReference>
<name>A0A9P1BUS6_9DINO</name>
<dbReference type="EMBL" id="CAMXCT020000535">
    <property type="protein sequence ID" value="CAL1133432.1"/>
    <property type="molecule type" value="Genomic_DNA"/>
</dbReference>
<dbReference type="SUPFAM" id="SSF46938">
    <property type="entry name" value="CRAL/TRIO N-terminal domain"/>
    <property type="match status" value="1"/>
</dbReference>
<organism evidence="3">
    <name type="scientific">Cladocopium goreaui</name>
    <dbReference type="NCBI Taxonomy" id="2562237"/>
    <lineage>
        <taxon>Eukaryota</taxon>
        <taxon>Sar</taxon>
        <taxon>Alveolata</taxon>
        <taxon>Dinophyceae</taxon>
        <taxon>Suessiales</taxon>
        <taxon>Symbiodiniaceae</taxon>
        <taxon>Cladocopium</taxon>
    </lineage>
</organism>
<dbReference type="CDD" id="cd00170">
    <property type="entry name" value="SEC14"/>
    <property type="match status" value="1"/>
</dbReference>
<keyword evidence="1" id="KW-0812">Transmembrane</keyword>
<dbReference type="Pfam" id="PF00650">
    <property type="entry name" value="CRAL_TRIO"/>
    <property type="match status" value="1"/>
</dbReference>
<comment type="caution">
    <text evidence="3">The sequence shown here is derived from an EMBL/GenBank/DDBJ whole genome shotgun (WGS) entry which is preliminary data.</text>
</comment>
<protein>
    <submittedName>
        <fullName evidence="5">Luminal-binding protein 5</fullName>
    </submittedName>
</protein>
<keyword evidence="1" id="KW-1133">Transmembrane helix</keyword>
<dbReference type="InterPro" id="IPR052578">
    <property type="entry name" value="PI_Transfer_CRAL-TRIO"/>
</dbReference>
<keyword evidence="1" id="KW-0472">Membrane</keyword>
<feature type="domain" description="CRAL-TRIO" evidence="2">
    <location>
        <begin position="81"/>
        <end position="236"/>
    </location>
</feature>
<evidence type="ECO:0000256" key="1">
    <source>
        <dbReference type="SAM" id="Phobius"/>
    </source>
</evidence>
<dbReference type="Proteomes" id="UP001152797">
    <property type="component" value="Unassembled WGS sequence"/>
</dbReference>
<keyword evidence="6" id="KW-1185">Reference proteome</keyword>
<dbReference type="InterPro" id="IPR001251">
    <property type="entry name" value="CRAL-TRIO_dom"/>
</dbReference>
<dbReference type="PROSITE" id="PS50191">
    <property type="entry name" value="CRAL_TRIO"/>
    <property type="match status" value="1"/>
</dbReference>
<dbReference type="PANTHER" id="PTHR45824:SF29">
    <property type="entry name" value="GH16843P"/>
    <property type="match status" value="1"/>
</dbReference>
<accession>A0A9P1BUS6</accession>
<dbReference type="Gene3D" id="3.40.525.10">
    <property type="entry name" value="CRAL-TRIO lipid binding domain"/>
    <property type="match status" value="1"/>
</dbReference>
<dbReference type="EMBL" id="CAMXCT030000535">
    <property type="protein sequence ID" value="CAL4767369.1"/>
    <property type="molecule type" value="Genomic_DNA"/>
</dbReference>
<sequence length="385" mass="44288">MDSWRTRTAESVRHLRSELCAEHLPPYRTVDGDEHPWQKSPSGTDATLHRFIVARKGDVFAAKKQFIENLHWRSRVFPIPREGLTAQLLDEDLRFRTLRPDTDGCPVLLVNFLFGEFETHEISQLALVQASIRFFEEAIDSMEERGVHQICAIVFGSPPPVAWAHVMVKVFQNNYPERLKVAVVYPVPSSFVSLVRQVMWFVDENTRSKVDMETDEWPLLRRFGYRSEDLPSEIQGGYLGVGERWKPERRKLLGMAYSFLLPHGRQVSKLEDELYRCARKATAAPSPSPKNGSDLNDDWSAWLFACCLQRPNHSAEDFFFDSVDNSHDVPQPAAEVSGEEIEDGKTWRCLSVVYWLFRCLLVITLSIFLLLMLLDTTQKRISAEL</sequence>
<dbReference type="Gene3D" id="1.10.8.20">
    <property type="entry name" value="N-terminal domain of phosphatidylinositol transfer protein sec14p"/>
    <property type="match status" value="1"/>
</dbReference>
<evidence type="ECO:0000259" key="2">
    <source>
        <dbReference type="PROSITE" id="PS50191"/>
    </source>
</evidence>
<evidence type="ECO:0000313" key="5">
    <source>
        <dbReference type="EMBL" id="CAL4767369.1"/>
    </source>
</evidence>
<evidence type="ECO:0000313" key="6">
    <source>
        <dbReference type="Proteomes" id="UP001152797"/>
    </source>
</evidence>
<feature type="transmembrane region" description="Helical" evidence="1">
    <location>
        <begin position="352"/>
        <end position="374"/>
    </location>
</feature>
<gene>
    <name evidence="3" type="ORF">C1SCF055_LOCUS7965</name>
</gene>
<proteinExistence type="predicted"/>
<dbReference type="PANTHER" id="PTHR45824">
    <property type="entry name" value="GH16843P"/>
    <property type="match status" value="1"/>
</dbReference>
<dbReference type="InterPro" id="IPR036273">
    <property type="entry name" value="CRAL/TRIO_N_dom_sf"/>
</dbReference>
<dbReference type="OrthoDB" id="75724at2759"/>
<evidence type="ECO:0000313" key="4">
    <source>
        <dbReference type="EMBL" id="CAL1133432.1"/>
    </source>
</evidence>
<dbReference type="EMBL" id="CAMXCT010000535">
    <property type="protein sequence ID" value="CAI3980057.1"/>
    <property type="molecule type" value="Genomic_DNA"/>
</dbReference>
<reference evidence="3" key="1">
    <citation type="submission" date="2022-10" db="EMBL/GenBank/DDBJ databases">
        <authorList>
            <person name="Chen Y."/>
            <person name="Dougan E. K."/>
            <person name="Chan C."/>
            <person name="Rhodes N."/>
            <person name="Thang M."/>
        </authorList>
    </citation>
    <scope>NUCLEOTIDE SEQUENCE</scope>
</reference>
<dbReference type="SUPFAM" id="SSF52087">
    <property type="entry name" value="CRAL/TRIO domain"/>
    <property type="match status" value="1"/>
</dbReference>
<dbReference type="InterPro" id="IPR036865">
    <property type="entry name" value="CRAL-TRIO_dom_sf"/>
</dbReference>
<dbReference type="GO" id="GO:0008526">
    <property type="term" value="F:phosphatidylinositol transfer activity"/>
    <property type="evidence" value="ECO:0007669"/>
    <property type="project" value="TreeGrafter"/>
</dbReference>
<evidence type="ECO:0000313" key="3">
    <source>
        <dbReference type="EMBL" id="CAI3980057.1"/>
    </source>
</evidence>